<dbReference type="InterPro" id="IPR053183">
    <property type="entry name" value="ASL1"/>
</dbReference>
<dbReference type="EMBL" id="CP086717">
    <property type="protein sequence ID" value="WOO82129.1"/>
    <property type="molecule type" value="Genomic_DNA"/>
</dbReference>
<name>A0AAF0YC63_9TREE</name>
<evidence type="ECO:0000313" key="5">
    <source>
        <dbReference type="Proteomes" id="UP000827549"/>
    </source>
</evidence>
<feature type="chain" id="PRO_5042196924" description="Asl1-like glycosyl hydrolase catalytic domain-containing protein" evidence="2">
    <location>
        <begin position="21"/>
        <end position="440"/>
    </location>
</feature>
<dbReference type="GO" id="GO:0071966">
    <property type="term" value="P:fungal-type cell wall polysaccharide metabolic process"/>
    <property type="evidence" value="ECO:0007669"/>
    <property type="project" value="TreeGrafter"/>
</dbReference>
<feature type="compositionally biased region" description="Low complexity" evidence="1">
    <location>
        <begin position="84"/>
        <end position="108"/>
    </location>
</feature>
<evidence type="ECO:0000256" key="1">
    <source>
        <dbReference type="SAM" id="MobiDB-lite"/>
    </source>
</evidence>
<keyword evidence="5" id="KW-1185">Reference proteome</keyword>
<dbReference type="Proteomes" id="UP000827549">
    <property type="component" value="Chromosome 4"/>
</dbReference>
<dbReference type="Pfam" id="PF11790">
    <property type="entry name" value="Glyco_hydro_cc"/>
    <property type="match status" value="1"/>
</dbReference>
<dbReference type="InterPro" id="IPR017853">
    <property type="entry name" value="GH"/>
</dbReference>
<dbReference type="AlphaFoldDB" id="A0AAF0YC63"/>
<sequence>MQLTALVPLLLALAATTAEARFVPDVAALDAHGAAVPRNMPAAAARIAARAQAANANKAARGLSRKRTYDIRTGKDGKKCKVRPSGGATPSSAGSSSTPVGSGSAVVPTGGGAGTTAPSPSDGGAATTSPSSAPTGTSSEAPGTTSPSAAATTSPSAAATTSPSAAATTSESAQPTPATSAQPQPTVAPQAGNTPNGIKAGISSGQGYDQFAPHIGWWYDWTPNPSGHSGAPIAVPMLWGDGHLAGDQDDAQRFADFQKLSKNPPPPYIIGYEEPDCSTKGSANISPERGAQVWKETVAPFGAAGSKIVGPSMCKQIDEVWLTPFQQAGGSWDITNVHVNKNSLAGAKASIDYYYNKYCKPIWVTEFACVDDANNFTPCSDPGQQVQFLNDVVDFFQNDPRVAAYAISNGIGLDSWQLTDGSGALTTVGNAYLNAIKKYH</sequence>
<dbReference type="RefSeq" id="XP_062628161.1">
    <property type="nucleotide sequence ID" value="XM_062772177.1"/>
</dbReference>
<organism evidence="4 5">
    <name type="scientific">Vanrija pseudolonga</name>
    <dbReference type="NCBI Taxonomy" id="143232"/>
    <lineage>
        <taxon>Eukaryota</taxon>
        <taxon>Fungi</taxon>
        <taxon>Dikarya</taxon>
        <taxon>Basidiomycota</taxon>
        <taxon>Agaricomycotina</taxon>
        <taxon>Tremellomycetes</taxon>
        <taxon>Trichosporonales</taxon>
        <taxon>Trichosporonaceae</taxon>
        <taxon>Vanrija</taxon>
    </lineage>
</organism>
<keyword evidence="2" id="KW-0732">Signal</keyword>
<dbReference type="PANTHER" id="PTHR34154:SF14">
    <property type="entry name" value="ASL1-LIKE GLYCOSYL HYDROLASE CATALYTIC DOMAIN-CONTAINING PROTEIN"/>
    <property type="match status" value="1"/>
</dbReference>
<evidence type="ECO:0000259" key="3">
    <source>
        <dbReference type="Pfam" id="PF11790"/>
    </source>
</evidence>
<feature type="compositionally biased region" description="Low complexity" evidence="1">
    <location>
        <begin position="115"/>
        <end position="191"/>
    </location>
</feature>
<reference evidence="4" key="1">
    <citation type="submission" date="2023-10" db="EMBL/GenBank/DDBJ databases">
        <authorList>
            <person name="Noh H."/>
        </authorList>
    </citation>
    <scope>NUCLEOTIDE SEQUENCE</scope>
    <source>
        <strain evidence="4">DUCC4014</strain>
    </source>
</reference>
<dbReference type="SUPFAM" id="SSF51445">
    <property type="entry name" value="(Trans)glycosidases"/>
    <property type="match status" value="1"/>
</dbReference>
<feature type="region of interest" description="Disordered" evidence="1">
    <location>
        <begin position="72"/>
        <end position="205"/>
    </location>
</feature>
<dbReference type="PANTHER" id="PTHR34154">
    <property type="entry name" value="ALKALI-SENSITIVE LINKAGE PROTEIN 1"/>
    <property type="match status" value="1"/>
</dbReference>
<dbReference type="GeneID" id="87808859"/>
<accession>A0AAF0YC63</accession>
<dbReference type="InterPro" id="IPR024655">
    <property type="entry name" value="Asl1_glyco_hydro_catalytic"/>
</dbReference>
<dbReference type="GO" id="GO:0009277">
    <property type="term" value="C:fungal-type cell wall"/>
    <property type="evidence" value="ECO:0007669"/>
    <property type="project" value="TreeGrafter"/>
</dbReference>
<evidence type="ECO:0000256" key="2">
    <source>
        <dbReference type="SAM" id="SignalP"/>
    </source>
</evidence>
<proteinExistence type="predicted"/>
<feature type="signal peptide" evidence="2">
    <location>
        <begin position="1"/>
        <end position="20"/>
    </location>
</feature>
<evidence type="ECO:0000313" key="4">
    <source>
        <dbReference type="EMBL" id="WOO82129.1"/>
    </source>
</evidence>
<gene>
    <name evidence="4" type="ORF">LOC62_04G005630</name>
</gene>
<protein>
    <recommendedName>
        <fullName evidence="3">Asl1-like glycosyl hydrolase catalytic domain-containing protein</fullName>
    </recommendedName>
</protein>
<feature type="domain" description="Asl1-like glycosyl hydrolase catalytic" evidence="3">
    <location>
        <begin position="209"/>
        <end position="432"/>
    </location>
</feature>